<evidence type="ECO:0000256" key="2">
    <source>
        <dbReference type="ARBA" id="ARBA00022679"/>
    </source>
</evidence>
<feature type="domain" description="DNA methylase N-4/N-6" evidence="5">
    <location>
        <begin position="31"/>
        <end position="226"/>
    </location>
</feature>
<accession>A0A916RPD8</accession>
<dbReference type="InterPro" id="IPR029063">
    <property type="entry name" value="SAM-dependent_MTases_sf"/>
</dbReference>
<name>A0A916RPD8_9HYPH</name>
<evidence type="ECO:0000256" key="4">
    <source>
        <dbReference type="RuleBase" id="RU362026"/>
    </source>
</evidence>
<gene>
    <name evidence="6" type="ORF">GCM10011499_39030</name>
</gene>
<evidence type="ECO:0000313" key="6">
    <source>
        <dbReference type="EMBL" id="GGA64751.1"/>
    </source>
</evidence>
<keyword evidence="7" id="KW-1185">Reference proteome</keyword>
<dbReference type="InterPro" id="IPR001091">
    <property type="entry name" value="RM_Methyltransferase"/>
</dbReference>
<dbReference type="GO" id="GO:0032259">
    <property type="term" value="P:methylation"/>
    <property type="evidence" value="ECO:0007669"/>
    <property type="project" value="UniProtKB-KW"/>
</dbReference>
<dbReference type="SUPFAM" id="SSF53335">
    <property type="entry name" value="S-adenosyl-L-methionine-dependent methyltransferases"/>
    <property type="match status" value="1"/>
</dbReference>
<dbReference type="InterPro" id="IPR002941">
    <property type="entry name" value="DNA_methylase_N4/N6"/>
</dbReference>
<reference evidence="6 7" key="1">
    <citation type="journal article" date="2014" name="Int. J. Syst. Evol. Microbiol.">
        <title>Complete genome sequence of Corynebacterium casei LMG S-19264T (=DSM 44701T), isolated from a smear-ripened cheese.</title>
        <authorList>
            <consortium name="US DOE Joint Genome Institute (JGI-PGF)"/>
            <person name="Walter F."/>
            <person name="Albersmeier A."/>
            <person name="Kalinowski J."/>
            <person name="Ruckert C."/>
        </authorList>
    </citation>
    <scope>NUCLEOTIDE SEQUENCE [LARGE SCALE GENOMIC DNA]</scope>
    <source>
        <strain evidence="6 7">CGMCC 1.15896</strain>
    </source>
</reference>
<evidence type="ECO:0000259" key="5">
    <source>
        <dbReference type="Pfam" id="PF01555"/>
    </source>
</evidence>
<comment type="similarity">
    <text evidence="4">Belongs to the N(4)/N(6)-methyltransferase family.</text>
</comment>
<dbReference type="EC" id="2.1.1.-" evidence="4"/>
<dbReference type="GO" id="GO:0008170">
    <property type="term" value="F:N-methyltransferase activity"/>
    <property type="evidence" value="ECO:0007669"/>
    <property type="project" value="InterPro"/>
</dbReference>
<dbReference type="Pfam" id="PF01555">
    <property type="entry name" value="N6_N4_Mtase"/>
    <property type="match status" value="1"/>
</dbReference>
<keyword evidence="2" id="KW-0808">Transferase</keyword>
<organism evidence="6 7">
    <name type="scientific">Pelagibacterium lentulum</name>
    <dbReference type="NCBI Taxonomy" id="2029865"/>
    <lineage>
        <taxon>Bacteria</taxon>
        <taxon>Pseudomonadati</taxon>
        <taxon>Pseudomonadota</taxon>
        <taxon>Alphaproteobacteria</taxon>
        <taxon>Hyphomicrobiales</taxon>
        <taxon>Devosiaceae</taxon>
        <taxon>Pelagibacterium</taxon>
    </lineage>
</organism>
<evidence type="ECO:0000256" key="3">
    <source>
        <dbReference type="ARBA" id="ARBA00047942"/>
    </source>
</evidence>
<dbReference type="Proteomes" id="UP000596977">
    <property type="component" value="Unassembled WGS sequence"/>
</dbReference>
<dbReference type="RefSeq" id="WP_164734880.1">
    <property type="nucleotide sequence ID" value="NZ_BMKB01000013.1"/>
</dbReference>
<dbReference type="PRINTS" id="PR00508">
    <property type="entry name" value="S21N4MTFRASE"/>
</dbReference>
<protein>
    <recommendedName>
        <fullName evidence="4">Methyltransferase</fullName>
        <ecNumber evidence="4">2.1.1.-</ecNumber>
    </recommendedName>
</protein>
<evidence type="ECO:0000256" key="1">
    <source>
        <dbReference type="ARBA" id="ARBA00022603"/>
    </source>
</evidence>
<comment type="catalytic activity">
    <reaction evidence="3">
        <text>a 2'-deoxyadenosine in DNA + S-adenosyl-L-methionine = an N(6)-methyl-2'-deoxyadenosine in DNA + S-adenosyl-L-homocysteine + H(+)</text>
        <dbReference type="Rhea" id="RHEA:15197"/>
        <dbReference type="Rhea" id="RHEA-COMP:12418"/>
        <dbReference type="Rhea" id="RHEA-COMP:12419"/>
        <dbReference type="ChEBI" id="CHEBI:15378"/>
        <dbReference type="ChEBI" id="CHEBI:57856"/>
        <dbReference type="ChEBI" id="CHEBI:59789"/>
        <dbReference type="ChEBI" id="CHEBI:90615"/>
        <dbReference type="ChEBI" id="CHEBI:90616"/>
        <dbReference type="EC" id="2.1.1.72"/>
    </reaction>
</comment>
<proteinExistence type="inferred from homology"/>
<dbReference type="Gene3D" id="3.40.50.150">
    <property type="entry name" value="Vaccinia Virus protein VP39"/>
    <property type="match status" value="1"/>
</dbReference>
<keyword evidence="1" id="KW-0489">Methyltransferase</keyword>
<dbReference type="EMBL" id="BMKB01000013">
    <property type="protein sequence ID" value="GGA64751.1"/>
    <property type="molecule type" value="Genomic_DNA"/>
</dbReference>
<sequence>MTPWKRKEVIGGCTLYLGDAMEILPSLDPADLCVSDVPYALTTGGVSKSSKTMSGIFAAHNYANDGQLIMATVPFPEMMAAIYGALKSDADCYVMANDKNVHPLTDAALKAGFQFHNLLAWDKITPTPNRWYMKNLEFTLYLWKGRARTINNPSAKQLIRGGVSKITSHPTEKPVPVMAEYVGNSSQRGDVVLDPFMGSASTGVAAVQLGRNFTGIEIDPTFFDMACERIRAAYKAPDMWSQHEPVDQLNIGGAA</sequence>
<comment type="caution">
    <text evidence="6">The sequence shown here is derived from an EMBL/GenBank/DDBJ whole genome shotgun (WGS) entry which is preliminary data.</text>
</comment>
<dbReference type="GO" id="GO:0009007">
    <property type="term" value="F:site-specific DNA-methyltransferase (adenine-specific) activity"/>
    <property type="evidence" value="ECO:0007669"/>
    <property type="project" value="UniProtKB-EC"/>
</dbReference>
<dbReference type="AlphaFoldDB" id="A0A916RPD8"/>
<dbReference type="GO" id="GO:0003677">
    <property type="term" value="F:DNA binding"/>
    <property type="evidence" value="ECO:0007669"/>
    <property type="project" value="InterPro"/>
</dbReference>
<evidence type="ECO:0000313" key="7">
    <source>
        <dbReference type="Proteomes" id="UP000596977"/>
    </source>
</evidence>